<feature type="non-terminal residue" evidence="1">
    <location>
        <position position="1"/>
    </location>
</feature>
<dbReference type="AlphaFoldDB" id="X1D857"/>
<protein>
    <submittedName>
        <fullName evidence="1">Uncharacterized protein</fullName>
    </submittedName>
</protein>
<accession>X1D857</accession>
<name>X1D857_9ZZZZ</name>
<dbReference type="Gene3D" id="2.60.40.1120">
    <property type="entry name" value="Carboxypeptidase-like, regulatory domain"/>
    <property type="match status" value="1"/>
</dbReference>
<dbReference type="InterPro" id="IPR008969">
    <property type="entry name" value="CarboxyPept-like_regulatory"/>
</dbReference>
<sequence length="273" mass="30497">DIYYLWFNASQGNAASRVRFYNGATLLLNRTVDTLNTTNNFHVGKTMGEAHPYLEDDVSDDVKVYDAMALTNQLNSETVRPQDAAGEDYQIFYEQPTATATGAVIKITDAPSSYISYHRFNWTAFGDTIIQDLVALKYGNVTEEAYSYPLNDVAVKLLNAAGSYTFSNTTTLVNGTYRLFTANGTYDVKFEKTGYVTQTNDNEILNYTDNLNDISMQYVVKLWVQDPFTNPPAINATVTIIKSTGTPSTSELYRTKVNSVGSRSSTDGTYYYY</sequence>
<dbReference type="SUPFAM" id="SSF49464">
    <property type="entry name" value="Carboxypeptidase regulatory domain-like"/>
    <property type="match status" value="1"/>
</dbReference>
<evidence type="ECO:0000313" key="1">
    <source>
        <dbReference type="EMBL" id="GAH01279.1"/>
    </source>
</evidence>
<feature type="non-terminal residue" evidence="1">
    <location>
        <position position="273"/>
    </location>
</feature>
<reference evidence="1" key="1">
    <citation type="journal article" date="2014" name="Front. Microbiol.">
        <title>High frequency of phylogenetically diverse reductive dehalogenase-homologous genes in deep subseafloor sedimentary metagenomes.</title>
        <authorList>
            <person name="Kawai M."/>
            <person name="Futagami T."/>
            <person name="Toyoda A."/>
            <person name="Takaki Y."/>
            <person name="Nishi S."/>
            <person name="Hori S."/>
            <person name="Arai W."/>
            <person name="Tsubouchi T."/>
            <person name="Morono Y."/>
            <person name="Uchiyama I."/>
            <person name="Ito T."/>
            <person name="Fujiyama A."/>
            <person name="Inagaki F."/>
            <person name="Takami H."/>
        </authorList>
    </citation>
    <scope>NUCLEOTIDE SEQUENCE</scope>
    <source>
        <strain evidence="1">Expedition CK06-06</strain>
    </source>
</reference>
<organism evidence="1">
    <name type="scientific">marine sediment metagenome</name>
    <dbReference type="NCBI Taxonomy" id="412755"/>
    <lineage>
        <taxon>unclassified sequences</taxon>
        <taxon>metagenomes</taxon>
        <taxon>ecological metagenomes</taxon>
    </lineage>
</organism>
<comment type="caution">
    <text evidence="1">The sequence shown here is derived from an EMBL/GenBank/DDBJ whole genome shotgun (WGS) entry which is preliminary data.</text>
</comment>
<dbReference type="EMBL" id="BART01028116">
    <property type="protein sequence ID" value="GAH01279.1"/>
    <property type="molecule type" value="Genomic_DNA"/>
</dbReference>
<proteinExistence type="predicted"/>
<gene>
    <name evidence="1" type="ORF">S01H4_49659</name>
</gene>